<dbReference type="Proteomes" id="UP000265750">
    <property type="component" value="Unassembled WGS sequence"/>
</dbReference>
<dbReference type="EMBL" id="QYRN01000001">
    <property type="protein sequence ID" value="RIY03268.1"/>
    <property type="molecule type" value="Genomic_DNA"/>
</dbReference>
<dbReference type="AlphaFoldDB" id="A0A3A1WMZ5"/>
<evidence type="ECO:0000313" key="2">
    <source>
        <dbReference type="Proteomes" id="UP000265750"/>
    </source>
</evidence>
<keyword evidence="2" id="KW-1185">Reference proteome</keyword>
<dbReference type="RefSeq" id="WP_119537926.1">
    <property type="nucleotide sequence ID" value="NZ_QYRN01000001.1"/>
</dbReference>
<protein>
    <submittedName>
        <fullName evidence="1">Uncharacterized protein</fullName>
    </submittedName>
</protein>
<name>A0A3A1WMZ5_9HYPH</name>
<organism evidence="1 2">
    <name type="scientific">Aureimonas flava</name>
    <dbReference type="NCBI Taxonomy" id="2320271"/>
    <lineage>
        <taxon>Bacteria</taxon>
        <taxon>Pseudomonadati</taxon>
        <taxon>Pseudomonadota</taxon>
        <taxon>Alphaproteobacteria</taxon>
        <taxon>Hyphomicrobiales</taxon>
        <taxon>Aurantimonadaceae</taxon>
        <taxon>Aureimonas</taxon>
    </lineage>
</organism>
<evidence type="ECO:0000313" key="1">
    <source>
        <dbReference type="EMBL" id="RIY03268.1"/>
    </source>
</evidence>
<proteinExistence type="predicted"/>
<gene>
    <name evidence="1" type="ORF">D3218_00385</name>
</gene>
<dbReference type="OrthoDB" id="8404693at2"/>
<accession>A0A3A1WMZ5</accession>
<reference evidence="2" key="1">
    <citation type="submission" date="2018-09" db="EMBL/GenBank/DDBJ databases">
        <authorList>
            <person name="Tuo L."/>
        </authorList>
    </citation>
    <scope>NUCLEOTIDE SEQUENCE [LARGE SCALE GENOMIC DNA]</scope>
    <source>
        <strain evidence="2">M2BS4Y-1</strain>
    </source>
</reference>
<comment type="caution">
    <text evidence="1">The sequence shown here is derived from an EMBL/GenBank/DDBJ whole genome shotgun (WGS) entry which is preliminary data.</text>
</comment>
<sequence length="587" mass="60627">MTNPYPLPRETRESAPFAGDGRATYGPFDFRIWDVDDVVAEVSRGYAEYTLEAVRATKVANQPFDDFSVTFDPPLGGEDVAIVSSRRLQERLGDVTRGQSISSAALERELSIVGTVLQELRRDLDKGGTGNVGGGGGGVITIGDVAGLAGVLATKASVTAVQALSATIATIAARTVLGGGLAAAATVGAVTTISVAAATQAEAEAGLNNTAVMTPLRVAQAIAAIGGGSGGTDPADAAMVARVPAIFDKSNDMTLSKLFAREGVATLDVRAQKLVSTQSPWNSDYAGGNIASFHVRHVAEGTEMNGPRGAALGIGISMFKEGFGTGTARPGEIDGLYIVLRQDSPRNANSQTSADKADGCGVLIDAAVFDKVGFVGGIEGNTSVINDNGIGTKRRLVYQLGCTDTAVGGASMGVFTSAAQGQHNAGVMVYNAEADGGYFDNMIYCANNAGQIFGVDRRGLVSFGKLTNAGQHINPSMHMTLQADYSLGWLNAAKSVQILSLDQNGNLNAYGNLNGVSVNATGNMQAAGTVIANAGLRAPDLVMTPGARDSTNLSTYRRGQLFVGQGGRLRYCEADGTQPKFVYTTNS</sequence>